<feature type="compositionally biased region" description="Low complexity" evidence="1">
    <location>
        <begin position="129"/>
        <end position="141"/>
    </location>
</feature>
<organism evidence="2 3">
    <name type="scientific">Oryza sativa subsp. indica</name>
    <name type="common">Rice</name>
    <dbReference type="NCBI Taxonomy" id="39946"/>
    <lineage>
        <taxon>Eukaryota</taxon>
        <taxon>Viridiplantae</taxon>
        <taxon>Streptophyta</taxon>
        <taxon>Embryophyta</taxon>
        <taxon>Tracheophyta</taxon>
        <taxon>Spermatophyta</taxon>
        <taxon>Magnoliopsida</taxon>
        <taxon>Liliopsida</taxon>
        <taxon>Poales</taxon>
        <taxon>Poaceae</taxon>
        <taxon>BOP clade</taxon>
        <taxon>Oryzoideae</taxon>
        <taxon>Oryzeae</taxon>
        <taxon>Oryzinae</taxon>
        <taxon>Oryza</taxon>
        <taxon>Oryza sativa</taxon>
    </lineage>
</organism>
<keyword evidence="3" id="KW-1185">Reference proteome</keyword>
<dbReference type="AlphaFoldDB" id="B8AHJ7"/>
<gene>
    <name evidence="2" type="ORF">OsI_07168</name>
</gene>
<dbReference type="HOGENOM" id="CLU_1828512_0_0_1"/>
<name>B8AHJ7_ORYSI</name>
<evidence type="ECO:0000256" key="1">
    <source>
        <dbReference type="SAM" id="MobiDB-lite"/>
    </source>
</evidence>
<dbReference type="STRING" id="39946.B8AHJ7"/>
<evidence type="ECO:0000313" key="3">
    <source>
        <dbReference type="Proteomes" id="UP000007015"/>
    </source>
</evidence>
<dbReference type="OMA" id="DIMCAEQ"/>
<dbReference type="EMBL" id="CM000127">
    <property type="protein sequence ID" value="EEC73143.1"/>
    <property type="molecule type" value="Genomic_DNA"/>
</dbReference>
<evidence type="ECO:0000313" key="2">
    <source>
        <dbReference type="EMBL" id="EEC73143.1"/>
    </source>
</evidence>
<dbReference type="Proteomes" id="UP000007015">
    <property type="component" value="Chromosome 2"/>
</dbReference>
<dbReference type="Gramene" id="BGIOSGA006496-TA">
    <property type="protein sequence ID" value="BGIOSGA006496-PA"/>
    <property type="gene ID" value="BGIOSGA006496"/>
</dbReference>
<sequence>MTASSRRPTPLSPLWGAPLQPSVGLQVEVEVTDAEGKRREGTRALSIDHAFIPTLSPTQMSLSRRLAVLRSHLHLGAPASEGDQDIMCAEQSAGVLTSPCAAASIAGTGREELCVLPYHPRRSAGLQGSSFSSPRLSSLGE</sequence>
<protein>
    <submittedName>
        <fullName evidence="2">Uncharacterized protein</fullName>
    </submittedName>
</protein>
<proteinExistence type="predicted"/>
<accession>B8AHJ7</accession>
<reference evidence="2 3" key="1">
    <citation type="journal article" date="2005" name="PLoS Biol.">
        <title>The genomes of Oryza sativa: a history of duplications.</title>
        <authorList>
            <person name="Yu J."/>
            <person name="Wang J."/>
            <person name="Lin W."/>
            <person name="Li S."/>
            <person name="Li H."/>
            <person name="Zhou J."/>
            <person name="Ni P."/>
            <person name="Dong W."/>
            <person name="Hu S."/>
            <person name="Zeng C."/>
            <person name="Zhang J."/>
            <person name="Zhang Y."/>
            <person name="Li R."/>
            <person name="Xu Z."/>
            <person name="Li S."/>
            <person name="Li X."/>
            <person name="Zheng H."/>
            <person name="Cong L."/>
            <person name="Lin L."/>
            <person name="Yin J."/>
            <person name="Geng J."/>
            <person name="Li G."/>
            <person name="Shi J."/>
            <person name="Liu J."/>
            <person name="Lv H."/>
            <person name="Li J."/>
            <person name="Wang J."/>
            <person name="Deng Y."/>
            <person name="Ran L."/>
            <person name="Shi X."/>
            <person name="Wang X."/>
            <person name="Wu Q."/>
            <person name="Li C."/>
            <person name="Ren X."/>
            <person name="Wang J."/>
            <person name="Wang X."/>
            <person name="Li D."/>
            <person name="Liu D."/>
            <person name="Zhang X."/>
            <person name="Ji Z."/>
            <person name="Zhao W."/>
            <person name="Sun Y."/>
            <person name="Zhang Z."/>
            <person name="Bao J."/>
            <person name="Han Y."/>
            <person name="Dong L."/>
            <person name="Ji J."/>
            <person name="Chen P."/>
            <person name="Wu S."/>
            <person name="Liu J."/>
            <person name="Xiao Y."/>
            <person name="Bu D."/>
            <person name="Tan J."/>
            <person name="Yang L."/>
            <person name="Ye C."/>
            <person name="Zhang J."/>
            <person name="Xu J."/>
            <person name="Zhou Y."/>
            <person name="Yu Y."/>
            <person name="Zhang B."/>
            <person name="Zhuang S."/>
            <person name="Wei H."/>
            <person name="Liu B."/>
            <person name="Lei M."/>
            <person name="Yu H."/>
            <person name="Li Y."/>
            <person name="Xu H."/>
            <person name="Wei S."/>
            <person name="He X."/>
            <person name="Fang L."/>
            <person name="Zhang Z."/>
            <person name="Zhang Y."/>
            <person name="Huang X."/>
            <person name="Su Z."/>
            <person name="Tong W."/>
            <person name="Li J."/>
            <person name="Tong Z."/>
            <person name="Li S."/>
            <person name="Ye J."/>
            <person name="Wang L."/>
            <person name="Fang L."/>
            <person name="Lei T."/>
            <person name="Chen C."/>
            <person name="Chen H."/>
            <person name="Xu Z."/>
            <person name="Li H."/>
            <person name="Huang H."/>
            <person name="Zhang F."/>
            <person name="Xu H."/>
            <person name="Li N."/>
            <person name="Zhao C."/>
            <person name="Li S."/>
            <person name="Dong L."/>
            <person name="Huang Y."/>
            <person name="Li L."/>
            <person name="Xi Y."/>
            <person name="Qi Q."/>
            <person name="Li W."/>
            <person name="Zhang B."/>
            <person name="Hu W."/>
            <person name="Zhang Y."/>
            <person name="Tian X."/>
            <person name="Jiao Y."/>
            <person name="Liang X."/>
            <person name="Jin J."/>
            <person name="Gao L."/>
            <person name="Zheng W."/>
            <person name="Hao B."/>
            <person name="Liu S."/>
            <person name="Wang W."/>
            <person name="Yuan L."/>
            <person name="Cao M."/>
            <person name="McDermott J."/>
            <person name="Samudrala R."/>
            <person name="Wang J."/>
            <person name="Wong G.K."/>
            <person name="Yang H."/>
        </authorList>
    </citation>
    <scope>NUCLEOTIDE SEQUENCE [LARGE SCALE GENOMIC DNA]</scope>
    <source>
        <strain evidence="3">cv. 93-11</strain>
    </source>
</reference>
<feature type="region of interest" description="Disordered" evidence="1">
    <location>
        <begin position="121"/>
        <end position="141"/>
    </location>
</feature>